<comment type="caution">
    <text evidence="2">The sequence shown here is derived from an EMBL/GenBank/DDBJ whole genome shotgun (WGS) entry which is preliminary data.</text>
</comment>
<name>A0A250XN43_9CHLO</name>
<organism evidence="2 3">
    <name type="scientific">Chlamydomonas eustigma</name>
    <dbReference type="NCBI Taxonomy" id="1157962"/>
    <lineage>
        <taxon>Eukaryota</taxon>
        <taxon>Viridiplantae</taxon>
        <taxon>Chlorophyta</taxon>
        <taxon>core chlorophytes</taxon>
        <taxon>Chlorophyceae</taxon>
        <taxon>CS clade</taxon>
        <taxon>Chlamydomonadales</taxon>
        <taxon>Chlamydomonadaceae</taxon>
        <taxon>Chlamydomonas</taxon>
    </lineage>
</organism>
<dbReference type="OrthoDB" id="829at2759"/>
<dbReference type="SUPFAM" id="SSF74784">
    <property type="entry name" value="Translin"/>
    <property type="match status" value="1"/>
</dbReference>
<evidence type="ECO:0000313" key="3">
    <source>
        <dbReference type="Proteomes" id="UP000232323"/>
    </source>
</evidence>
<reference evidence="2 3" key="1">
    <citation type="submission" date="2017-08" db="EMBL/GenBank/DDBJ databases">
        <title>Acidophilic green algal genome provides insights into adaptation to an acidic environment.</title>
        <authorList>
            <person name="Hirooka S."/>
            <person name="Hirose Y."/>
            <person name="Kanesaki Y."/>
            <person name="Higuchi S."/>
            <person name="Fujiwara T."/>
            <person name="Onuma R."/>
            <person name="Era A."/>
            <person name="Ohbayashi R."/>
            <person name="Uzuka A."/>
            <person name="Nozaki H."/>
            <person name="Yoshikawa H."/>
            <person name="Miyagishima S.Y."/>
        </authorList>
    </citation>
    <scope>NUCLEOTIDE SEQUENCE [LARGE SCALE GENOMIC DNA]</scope>
    <source>
        <strain evidence="2 3">NIES-2499</strain>
    </source>
</reference>
<proteinExistence type="predicted"/>
<dbReference type="Proteomes" id="UP000232323">
    <property type="component" value="Unassembled WGS sequence"/>
</dbReference>
<sequence>MDFTGEVGRLAVAKATERDDTAVRATLVLLQDLLARFNVLDPRQACLVKKMGPLQATCDKVERLVYELSLAKGSSLMQSRLQGGVGGDVAAGGSTSMGVAGGEDAGS</sequence>
<gene>
    <name evidence="2" type="ORF">CEUSTIGMA_g11844.t1</name>
</gene>
<dbReference type="AlphaFoldDB" id="A0A250XN43"/>
<dbReference type="Gene3D" id="1.20.58.200">
    <property type="entry name" value="Translin, domain 2"/>
    <property type="match status" value="1"/>
</dbReference>
<evidence type="ECO:0000313" key="2">
    <source>
        <dbReference type="EMBL" id="GAX84423.1"/>
    </source>
</evidence>
<feature type="region of interest" description="Disordered" evidence="1">
    <location>
        <begin position="87"/>
        <end position="107"/>
    </location>
</feature>
<keyword evidence="3" id="KW-1185">Reference proteome</keyword>
<dbReference type="InterPro" id="IPR002848">
    <property type="entry name" value="Translin_fam"/>
</dbReference>
<protein>
    <submittedName>
        <fullName evidence="2">Uncharacterized protein</fullName>
    </submittedName>
</protein>
<dbReference type="InterPro" id="IPR016069">
    <property type="entry name" value="Translin_C"/>
</dbReference>
<dbReference type="InterPro" id="IPR036081">
    <property type="entry name" value="Translin_sf"/>
</dbReference>
<accession>A0A250XN43</accession>
<dbReference type="Pfam" id="PF01997">
    <property type="entry name" value="Translin"/>
    <property type="match status" value="1"/>
</dbReference>
<dbReference type="GO" id="GO:0043565">
    <property type="term" value="F:sequence-specific DNA binding"/>
    <property type="evidence" value="ECO:0007669"/>
    <property type="project" value="InterPro"/>
</dbReference>
<dbReference type="EMBL" id="BEGY01000125">
    <property type="protein sequence ID" value="GAX84423.1"/>
    <property type="molecule type" value="Genomic_DNA"/>
</dbReference>
<evidence type="ECO:0000256" key="1">
    <source>
        <dbReference type="SAM" id="MobiDB-lite"/>
    </source>
</evidence>